<reference evidence="8" key="1">
    <citation type="journal article" date="2020" name="bioRxiv">
        <title>Comparative genomics of Chlamydomonas.</title>
        <authorList>
            <person name="Craig R.J."/>
            <person name="Hasan A.R."/>
            <person name="Ness R.W."/>
            <person name="Keightley P.D."/>
        </authorList>
    </citation>
    <scope>NUCLEOTIDE SEQUENCE</scope>
    <source>
        <strain evidence="8">CCAP 11/173</strain>
    </source>
</reference>
<evidence type="ECO:0000259" key="7">
    <source>
        <dbReference type="PROSITE" id="PS50206"/>
    </source>
</evidence>
<dbReference type="InterPro" id="IPR000751">
    <property type="entry name" value="MPI_Phosphatase"/>
</dbReference>
<keyword evidence="6" id="KW-0131">Cell cycle</keyword>
<keyword evidence="3" id="KW-0132">Cell division</keyword>
<dbReference type="GO" id="GO:0051301">
    <property type="term" value="P:cell division"/>
    <property type="evidence" value="ECO:0007669"/>
    <property type="project" value="UniProtKB-KW"/>
</dbReference>
<keyword evidence="9" id="KW-1185">Reference proteome</keyword>
<protein>
    <recommendedName>
        <fullName evidence="2">protein-tyrosine-phosphatase</fullName>
        <ecNumber evidence="2">3.1.3.48</ecNumber>
    </recommendedName>
</protein>
<evidence type="ECO:0000256" key="2">
    <source>
        <dbReference type="ARBA" id="ARBA00013064"/>
    </source>
</evidence>
<dbReference type="SMART" id="SM00450">
    <property type="entry name" value="RHOD"/>
    <property type="match status" value="1"/>
</dbReference>
<dbReference type="Gene3D" id="3.40.250.10">
    <property type="entry name" value="Rhodanese-like domain"/>
    <property type="match status" value="1"/>
</dbReference>
<dbReference type="InterPro" id="IPR036873">
    <property type="entry name" value="Rhodanese-like_dom_sf"/>
</dbReference>
<dbReference type="GO" id="GO:1902751">
    <property type="term" value="P:positive regulation of cell cycle G2/M phase transition"/>
    <property type="evidence" value="ECO:0007669"/>
    <property type="project" value="InterPro"/>
</dbReference>
<evidence type="ECO:0000256" key="6">
    <source>
        <dbReference type="ARBA" id="ARBA00023306"/>
    </source>
</evidence>
<dbReference type="GO" id="GO:0005634">
    <property type="term" value="C:nucleus"/>
    <property type="evidence" value="ECO:0007669"/>
    <property type="project" value="TreeGrafter"/>
</dbReference>
<sequence>MTVQYLEPAQLATALRHPKSRDRVLVLDVRDEDFIGGHVKGAVNSPSELWGNEPHVDSLIDQHIAGKADMVVVHCMFSQQRGPRCALELARRLEALEQPLLAPLPQVYVLRGGFTGFVRHYKSESDLVEGFDPKYH</sequence>
<dbReference type="SUPFAM" id="SSF52821">
    <property type="entry name" value="Rhodanese/Cell cycle control phosphatase"/>
    <property type="match status" value="1"/>
</dbReference>
<organism evidence="8 9">
    <name type="scientific">Chlamydomonas schloesseri</name>
    <dbReference type="NCBI Taxonomy" id="2026947"/>
    <lineage>
        <taxon>Eukaryota</taxon>
        <taxon>Viridiplantae</taxon>
        <taxon>Chlorophyta</taxon>
        <taxon>core chlorophytes</taxon>
        <taxon>Chlorophyceae</taxon>
        <taxon>CS clade</taxon>
        <taxon>Chlamydomonadales</taxon>
        <taxon>Chlamydomonadaceae</taxon>
        <taxon>Chlamydomonas</taxon>
    </lineage>
</organism>
<dbReference type="Proteomes" id="UP000613740">
    <property type="component" value="Unassembled WGS sequence"/>
</dbReference>
<dbReference type="AlphaFoldDB" id="A0A835WLU0"/>
<evidence type="ECO:0000256" key="3">
    <source>
        <dbReference type="ARBA" id="ARBA00022618"/>
    </source>
</evidence>
<gene>
    <name evidence="8" type="ORF">HYH02_005863</name>
</gene>
<feature type="domain" description="Rhodanese" evidence="7">
    <location>
        <begin position="20"/>
        <end position="126"/>
    </location>
</feature>
<accession>A0A835WLU0</accession>
<dbReference type="PANTHER" id="PTHR10828">
    <property type="entry name" value="M-PHASE INDUCER PHOSPHATASE DUAL SPECIFICITY PHOSPHATASE CDC25"/>
    <property type="match status" value="1"/>
</dbReference>
<evidence type="ECO:0000256" key="4">
    <source>
        <dbReference type="ARBA" id="ARBA00022801"/>
    </source>
</evidence>
<keyword evidence="5" id="KW-0904">Protein phosphatase</keyword>
<evidence type="ECO:0000256" key="5">
    <source>
        <dbReference type="ARBA" id="ARBA00022912"/>
    </source>
</evidence>
<comment type="caution">
    <text evidence="8">The sequence shown here is derived from an EMBL/GenBank/DDBJ whole genome shotgun (WGS) entry which is preliminary data.</text>
</comment>
<dbReference type="GO" id="GO:0005737">
    <property type="term" value="C:cytoplasm"/>
    <property type="evidence" value="ECO:0007669"/>
    <property type="project" value="TreeGrafter"/>
</dbReference>
<proteinExistence type="inferred from homology"/>
<dbReference type="EMBL" id="JAEHOD010000015">
    <property type="protein sequence ID" value="KAG2449115.1"/>
    <property type="molecule type" value="Genomic_DNA"/>
</dbReference>
<evidence type="ECO:0000313" key="8">
    <source>
        <dbReference type="EMBL" id="KAG2449115.1"/>
    </source>
</evidence>
<dbReference type="GO" id="GO:0004725">
    <property type="term" value="F:protein tyrosine phosphatase activity"/>
    <property type="evidence" value="ECO:0007669"/>
    <property type="project" value="UniProtKB-EC"/>
</dbReference>
<dbReference type="EC" id="3.1.3.48" evidence="2"/>
<dbReference type="Pfam" id="PF00581">
    <property type="entry name" value="Rhodanese"/>
    <property type="match status" value="1"/>
</dbReference>
<comment type="similarity">
    <text evidence="1">Belongs to the MPI phosphatase family.</text>
</comment>
<dbReference type="InterPro" id="IPR001763">
    <property type="entry name" value="Rhodanese-like_dom"/>
</dbReference>
<evidence type="ECO:0000256" key="1">
    <source>
        <dbReference type="ARBA" id="ARBA00011065"/>
    </source>
</evidence>
<dbReference type="PANTHER" id="PTHR10828:SF38">
    <property type="entry name" value="ARSENICAL-RESISTANCE PROTEIN 2-RELATED"/>
    <property type="match status" value="1"/>
</dbReference>
<dbReference type="PRINTS" id="PR00716">
    <property type="entry name" value="MPIPHPHTASE"/>
</dbReference>
<dbReference type="OrthoDB" id="102559at2759"/>
<name>A0A835WLU0_9CHLO</name>
<keyword evidence="4" id="KW-0378">Hydrolase</keyword>
<evidence type="ECO:0000313" key="9">
    <source>
        <dbReference type="Proteomes" id="UP000613740"/>
    </source>
</evidence>
<dbReference type="PROSITE" id="PS50206">
    <property type="entry name" value="RHODANESE_3"/>
    <property type="match status" value="1"/>
</dbReference>